<evidence type="ECO:0000256" key="4">
    <source>
        <dbReference type="ARBA" id="ARBA00023136"/>
    </source>
</evidence>
<feature type="transmembrane region" description="Helical" evidence="5">
    <location>
        <begin position="12"/>
        <end position="29"/>
    </location>
</feature>
<protein>
    <submittedName>
        <fullName evidence="6">Serine protease</fullName>
    </submittedName>
</protein>
<dbReference type="PANTHER" id="PTHR43019">
    <property type="entry name" value="SERINE ENDOPROTEASE DEGS"/>
    <property type="match status" value="1"/>
</dbReference>
<evidence type="ECO:0000256" key="1">
    <source>
        <dbReference type="ARBA" id="ARBA00004141"/>
    </source>
</evidence>
<dbReference type="InterPro" id="IPR043504">
    <property type="entry name" value="Peptidase_S1_PA_chymotrypsin"/>
</dbReference>
<accession>A0A8J3Y684</accession>
<dbReference type="GO" id="GO:0004252">
    <property type="term" value="F:serine-type endopeptidase activity"/>
    <property type="evidence" value="ECO:0007669"/>
    <property type="project" value="InterPro"/>
</dbReference>
<name>A0A8J3Y684_9ACTN</name>
<dbReference type="Gene3D" id="2.40.10.10">
    <property type="entry name" value="Trypsin-like serine proteases"/>
    <property type="match status" value="2"/>
</dbReference>
<dbReference type="InterPro" id="IPR009003">
    <property type="entry name" value="Peptidase_S1_PA"/>
</dbReference>
<keyword evidence="2 5" id="KW-0812">Transmembrane</keyword>
<proteinExistence type="predicted"/>
<dbReference type="AlphaFoldDB" id="A0A8J3Y684"/>
<feature type="transmembrane region" description="Helical" evidence="5">
    <location>
        <begin position="65"/>
        <end position="88"/>
    </location>
</feature>
<comment type="subcellular location">
    <subcellularLocation>
        <location evidence="1">Membrane</location>
        <topology evidence="1">Multi-pass membrane protein</topology>
    </subcellularLocation>
</comment>
<dbReference type="InterPro" id="IPR047680">
    <property type="entry name" value="MarP-like"/>
</dbReference>
<keyword evidence="6" id="KW-0645">Protease</keyword>
<dbReference type="GO" id="GO:0016020">
    <property type="term" value="C:membrane"/>
    <property type="evidence" value="ECO:0007669"/>
    <property type="project" value="UniProtKB-SubCell"/>
</dbReference>
<keyword evidence="6" id="KW-0378">Hydrolase</keyword>
<comment type="caution">
    <text evidence="6">The sequence shown here is derived from an EMBL/GenBank/DDBJ whole genome shotgun (WGS) entry which is preliminary data.</text>
</comment>
<keyword evidence="7" id="KW-1185">Reference proteome</keyword>
<dbReference type="Pfam" id="PF02674">
    <property type="entry name" value="Colicin_V"/>
    <property type="match status" value="1"/>
</dbReference>
<evidence type="ECO:0000256" key="5">
    <source>
        <dbReference type="SAM" id="Phobius"/>
    </source>
</evidence>
<dbReference type="SUPFAM" id="SSF50494">
    <property type="entry name" value="Trypsin-like serine proteases"/>
    <property type="match status" value="1"/>
</dbReference>
<keyword evidence="3 5" id="KW-1133">Transmembrane helix</keyword>
<dbReference type="GO" id="GO:0009403">
    <property type="term" value="P:toxin biosynthetic process"/>
    <property type="evidence" value="ECO:0007669"/>
    <property type="project" value="InterPro"/>
</dbReference>
<dbReference type="NCBIfam" id="NF033740">
    <property type="entry name" value="MarP_fam_protase"/>
    <property type="match status" value="1"/>
</dbReference>
<sequence length="401" mass="42226">MAQHFYAERVPVVDGILILLMLVFAISGYRQGFVIGALSFGGFFSGALIGLQVGPLIARNFDDGVVRIVVSLIAVFALAVLGQTLAGWLGTRLRRGITSPSGQRADDLGGAVVSLVAVLLVAWLVAVPLGSSSVPWLNREVRSSALLGGIDRLMPAQAQALSGALRDTLDPNDFPDVFGGLARTQAREVEPPDPALARSQVVQQARRSVVKVLGTAPSCSRRIEGSGFVYAAERIMTNAHVVAGTKEIVVEVGDERRDGEVVVYDPDRDLAVIHVPGLQAPAMDWAPAQARTNANAIVLGFPLDGPYNAQSARIRDVSRITGPDIYESGDVTREIYTIRALVRSGNSGGPLVAPNGDVLGVIFAAAADDRNTGFAVTVEEAAGTARLGLERTRGVKTGDCA</sequence>
<dbReference type="InterPro" id="IPR003825">
    <property type="entry name" value="Colicin-V_CvpA"/>
</dbReference>
<evidence type="ECO:0000256" key="2">
    <source>
        <dbReference type="ARBA" id="ARBA00022692"/>
    </source>
</evidence>
<keyword evidence="4 5" id="KW-0472">Membrane</keyword>
<dbReference type="InterPro" id="IPR001940">
    <property type="entry name" value="Peptidase_S1C"/>
</dbReference>
<dbReference type="Proteomes" id="UP000652013">
    <property type="component" value="Unassembled WGS sequence"/>
</dbReference>
<gene>
    <name evidence="6" type="ORF">Sya03_16210</name>
</gene>
<reference evidence="6" key="1">
    <citation type="submission" date="2021-01" db="EMBL/GenBank/DDBJ databases">
        <title>Whole genome shotgun sequence of Spirilliplanes yamanashiensis NBRC 15828.</title>
        <authorList>
            <person name="Komaki H."/>
            <person name="Tamura T."/>
        </authorList>
    </citation>
    <scope>NUCLEOTIDE SEQUENCE</scope>
    <source>
        <strain evidence="6">NBRC 15828</strain>
    </source>
</reference>
<dbReference type="PRINTS" id="PR00834">
    <property type="entry name" value="PROTEASES2C"/>
</dbReference>
<feature type="transmembrane region" description="Helical" evidence="5">
    <location>
        <begin position="108"/>
        <end position="129"/>
    </location>
</feature>
<evidence type="ECO:0000313" key="6">
    <source>
        <dbReference type="EMBL" id="GIJ02269.1"/>
    </source>
</evidence>
<feature type="transmembrane region" description="Helical" evidence="5">
    <location>
        <begin position="35"/>
        <end position="58"/>
    </location>
</feature>
<dbReference type="GO" id="GO:0006508">
    <property type="term" value="P:proteolysis"/>
    <property type="evidence" value="ECO:0007669"/>
    <property type="project" value="UniProtKB-KW"/>
</dbReference>
<evidence type="ECO:0000313" key="7">
    <source>
        <dbReference type="Proteomes" id="UP000652013"/>
    </source>
</evidence>
<dbReference type="Pfam" id="PF13365">
    <property type="entry name" value="Trypsin_2"/>
    <property type="match status" value="1"/>
</dbReference>
<dbReference type="PANTHER" id="PTHR43019:SF23">
    <property type="entry name" value="PROTEASE DO-LIKE 5, CHLOROPLASTIC"/>
    <property type="match status" value="1"/>
</dbReference>
<evidence type="ECO:0000256" key="3">
    <source>
        <dbReference type="ARBA" id="ARBA00022989"/>
    </source>
</evidence>
<dbReference type="EMBL" id="BOOY01000008">
    <property type="protein sequence ID" value="GIJ02269.1"/>
    <property type="molecule type" value="Genomic_DNA"/>
</dbReference>
<organism evidence="6 7">
    <name type="scientific">Spirilliplanes yamanashiensis</name>
    <dbReference type="NCBI Taxonomy" id="42233"/>
    <lineage>
        <taxon>Bacteria</taxon>
        <taxon>Bacillati</taxon>
        <taxon>Actinomycetota</taxon>
        <taxon>Actinomycetes</taxon>
        <taxon>Micromonosporales</taxon>
        <taxon>Micromonosporaceae</taxon>
        <taxon>Spirilliplanes</taxon>
    </lineage>
</organism>